<dbReference type="InterPro" id="IPR014284">
    <property type="entry name" value="RNA_pol_sigma-70_dom"/>
</dbReference>
<feature type="domain" description="RNA polymerase sigma-70 region 2" evidence="5">
    <location>
        <begin position="21"/>
        <end position="83"/>
    </location>
</feature>
<dbReference type="InterPro" id="IPR039425">
    <property type="entry name" value="RNA_pol_sigma-70-like"/>
</dbReference>
<dbReference type="SUPFAM" id="SSF88946">
    <property type="entry name" value="Sigma2 domain of RNA polymerase sigma factors"/>
    <property type="match status" value="1"/>
</dbReference>
<dbReference type="PANTHER" id="PTHR43133">
    <property type="entry name" value="RNA POLYMERASE ECF-TYPE SIGMA FACTO"/>
    <property type="match status" value="1"/>
</dbReference>
<evidence type="ECO:0000259" key="5">
    <source>
        <dbReference type="Pfam" id="PF04542"/>
    </source>
</evidence>
<dbReference type="InterPro" id="IPR036388">
    <property type="entry name" value="WH-like_DNA-bd_sf"/>
</dbReference>
<dbReference type="InterPro" id="IPR013324">
    <property type="entry name" value="RNA_pol_sigma_r3/r4-like"/>
</dbReference>
<dbReference type="Proteomes" id="UP000244450">
    <property type="component" value="Unassembled WGS sequence"/>
</dbReference>
<comment type="similarity">
    <text evidence="1">Belongs to the sigma-70 factor family. ECF subfamily.</text>
</comment>
<keyword evidence="4" id="KW-0804">Transcription</keyword>
<comment type="caution">
    <text evidence="7">The sequence shown here is derived from an EMBL/GenBank/DDBJ whole genome shotgun (WGS) entry which is preliminary data.</text>
</comment>
<dbReference type="EMBL" id="QCYK01000002">
    <property type="protein sequence ID" value="PUZ24752.1"/>
    <property type="molecule type" value="Genomic_DNA"/>
</dbReference>
<keyword evidence="3" id="KW-0731">Sigma factor</keyword>
<dbReference type="InterPro" id="IPR013249">
    <property type="entry name" value="RNA_pol_sigma70_r4_t2"/>
</dbReference>
<feature type="domain" description="RNA polymerase sigma factor 70 region 4 type 2" evidence="6">
    <location>
        <begin position="113"/>
        <end position="165"/>
    </location>
</feature>
<dbReference type="OrthoDB" id="663247at2"/>
<dbReference type="GO" id="GO:0006352">
    <property type="term" value="P:DNA-templated transcription initiation"/>
    <property type="evidence" value="ECO:0007669"/>
    <property type="project" value="InterPro"/>
</dbReference>
<evidence type="ECO:0000256" key="3">
    <source>
        <dbReference type="ARBA" id="ARBA00023082"/>
    </source>
</evidence>
<keyword evidence="8" id="KW-1185">Reference proteome</keyword>
<reference evidence="7 8" key="1">
    <citation type="submission" date="2018-04" db="EMBL/GenBank/DDBJ databases">
        <title>Chitinophaga fuyangensis sp. nov., isolated from soil in a chemical factory.</title>
        <authorList>
            <person name="Chen K."/>
        </authorList>
    </citation>
    <scope>NUCLEOTIDE SEQUENCE [LARGE SCALE GENOMIC DNA]</scope>
    <source>
        <strain evidence="7 8">LY-1</strain>
    </source>
</reference>
<organism evidence="7 8">
    <name type="scientific">Chitinophaga parva</name>
    <dbReference type="NCBI Taxonomy" id="2169414"/>
    <lineage>
        <taxon>Bacteria</taxon>
        <taxon>Pseudomonadati</taxon>
        <taxon>Bacteroidota</taxon>
        <taxon>Chitinophagia</taxon>
        <taxon>Chitinophagales</taxon>
        <taxon>Chitinophagaceae</taxon>
        <taxon>Chitinophaga</taxon>
    </lineage>
</organism>
<dbReference type="PRINTS" id="PR00038">
    <property type="entry name" value="HTHLUXR"/>
</dbReference>
<proteinExistence type="inferred from homology"/>
<evidence type="ECO:0000256" key="1">
    <source>
        <dbReference type="ARBA" id="ARBA00010641"/>
    </source>
</evidence>
<dbReference type="Gene3D" id="1.10.1740.10">
    <property type="match status" value="1"/>
</dbReference>
<dbReference type="NCBIfam" id="TIGR02937">
    <property type="entry name" value="sigma70-ECF"/>
    <property type="match status" value="1"/>
</dbReference>
<protein>
    <recommendedName>
        <fullName evidence="9">RNA polymerase sigma-70 factor</fullName>
    </recommendedName>
</protein>
<dbReference type="Pfam" id="PF04542">
    <property type="entry name" value="Sigma70_r2"/>
    <property type="match status" value="1"/>
</dbReference>
<dbReference type="InterPro" id="IPR000792">
    <property type="entry name" value="Tscrpt_reg_LuxR_C"/>
</dbReference>
<evidence type="ECO:0008006" key="9">
    <source>
        <dbReference type="Google" id="ProtNLM"/>
    </source>
</evidence>
<evidence type="ECO:0000313" key="8">
    <source>
        <dbReference type="Proteomes" id="UP000244450"/>
    </source>
</evidence>
<accession>A0A2T7BEM9</accession>
<dbReference type="Pfam" id="PF08281">
    <property type="entry name" value="Sigma70_r4_2"/>
    <property type="match status" value="1"/>
</dbReference>
<dbReference type="InterPro" id="IPR007627">
    <property type="entry name" value="RNA_pol_sigma70_r2"/>
</dbReference>
<dbReference type="AlphaFoldDB" id="A0A2T7BEM9"/>
<evidence type="ECO:0000259" key="6">
    <source>
        <dbReference type="Pfam" id="PF08281"/>
    </source>
</evidence>
<dbReference type="GO" id="GO:0016987">
    <property type="term" value="F:sigma factor activity"/>
    <property type="evidence" value="ECO:0007669"/>
    <property type="project" value="UniProtKB-KW"/>
</dbReference>
<dbReference type="SUPFAM" id="SSF88659">
    <property type="entry name" value="Sigma3 and sigma4 domains of RNA polymerase sigma factors"/>
    <property type="match status" value="1"/>
</dbReference>
<dbReference type="Gene3D" id="1.10.10.10">
    <property type="entry name" value="Winged helix-like DNA-binding domain superfamily/Winged helix DNA-binding domain"/>
    <property type="match status" value="1"/>
</dbReference>
<name>A0A2T7BEM9_9BACT</name>
<dbReference type="GO" id="GO:0003677">
    <property type="term" value="F:DNA binding"/>
    <property type="evidence" value="ECO:0007669"/>
    <property type="project" value="InterPro"/>
</dbReference>
<dbReference type="InterPro" id="IPR013325">
    <property type="entry name" value="RNA_pol_sigma_r2"/>
</dbReference>
<evidence type="ECO:0000256" key="2">
    <source>
        <dbReference type="ARBA" id="ARBA00023015"/>
    </source>
</evidence>
<dbReference type="RefSeq" id="WP_108686593.1">
    <property type="nucleotide sequence ID" value="NZ_QCYK01000002.1"/>
</dbReference>
<dbReference type="PANTHER" id="PTHR43133:SF46">
    <property type="entry name" value="RNA POLYMERASE SIGMA-70 FACTOR ECF SUBFAMILY"/>
    <property type="match status" value="1"/>
</dbReference>
<evidence type="ECO:0000313" key="7">
    <source>
        <dbReference type="EMBL" id="PUZ24752.1"/>
    </source>
</evidence>
<evidence type="ECO:0000256" key="4">
    <source>
        <dbReference type="ARBA" id="ARBA00023163"/>
    </source>
</evidence>
<keyword evidence="2" id="KW-0805">Transcription regulation</keyword>
<gene>
    <name evidence="7" type="ORF">DCC81_10445</name>
</gene>
<sequence>MHSVTEIRNGNYAAFDEAYQLLHIKVFRFFLKRVQLHNTAEDLTQQCFIRLWQYRSTLSEEHSLDKQLFVMAHSLLINHFRKLATEKEYKTHISLQYPLEPYTDPDERFARKDQLEAALVHLPPVRQRVLILRLVHGYSNKEIADQLSVSVKTVEDHILKAIRAMKKLIPLVWLLGALNAQMPATCDARPNDAISHIN</sequence>